<dbReference type="EMBL" id="MN661084">
    <property type="protein sequence ID" value="QHA33727.1"/>
    <property type="molecule type" value="Genomic_RNA"/>
</dbReference>
<dbReference type="Pfam" id="PF16504">
    <property type="entry name" value="SP24"/>
    <property type="match status" value="1"/>
</dbReference>
<accession>A0A6B9KTZ1</accession>
<keyword evidence="1" id="KW-0472">Membrane</keyword>
<feature type="transmembrane region" description="Helical" evidence="1">
    <location>
        <begin position="167"/>
        <end position="185"/>
    </location>
</feature>
<evidence type="ECO:0000313" key="2">
    <source>
        <dbReference type="EMBL" id="QHA33727.1"/>
    </source>
</evidence>
<name>A0A6B9KTZ1_9VIRU</name>
<feature type="transmembrane region" description="Helical" evidence="1">
    <location>
        <begin position="51"/>
        <end position="73"/>
    </location>
</feature>
<keyword evidence="1" id="KW-0812">Transmembrane</keyword>
<protein>
    <submittedName>
        <fullName evidence="2">Putative capsid protein</fullName>
    </submittedName>
</protein>
<dbReference type="InterPro" id="IPR032441">
    <property type="entry name" value="SP24"/>
</dbReference>
<evidence type="ECO:0000256" key="1">
    <source>
        <dbReference type="SAM" id="Phobius"/>
    </source>
</evidence>
<proteinExistence type="predicted"/>
<keyword evidence="1" id="KW-1133">Transmembrane helix</keyword>
<sequence length="201" mass="22929">MASKPVVRPNVVKTVARARTQRPIVRSAVGSVRAKVSEKAQSIDFGRYYDYAFSSLTNTTFLVFFAMSAYLCYNFTHEQKKSYVFMFVKNFVKSFPAFKDSGCKMVTMVLAVVPFIPAFLNVQRRNRILVVVGVFIYYVFLPEKSVYEYLAHGILVYLILRTNNKGYRIIGFALLFLAYVMQFAIPLPTKAGYTCATTDFN</sequence>
<feature type="transmembrane region" description="Helical" evidence="1">
    <location>
        <begin position="103"/>
        <end position="122"/>
    </location>
</feature>
<reference evidence="2" key="1">
    <citation type="submission" date="2019-10" db="EMBL/GenBank/DDBJ databases">
        <authorList>
            <person name="Nitsche A."/>
            <person name="Hankeln T."/>
            <person name="Acosta O."/>
            <person name="Velez I.D."/>
            <person name="Schiemann D.J."/>
        </authorList>
    </citation>
    <scope>NUCLEOTIDE SEQUENCE</scope>
    <source>
        <strain evidence="2">Cqvz 1753-5</strain>
    </source>
</reference>
<feature type="transmembrane region" description="Helical" evidence="1">
    <location>
        <begin position="128"/>
        <end position="147"/>
    </location>
</feature>
<organism evidence="2">
    <name type="scientific">Atrato Nege-like virus 1</name>
    <dbReference type="NCBI Taxonomy" id="2689368"/>
    <lineage>
        <taxon>Viruses</taxon>
        <taxon>Riboviria</taxon>
    </lineage>
</organism>